<evidence type="ECO:0000256" key="4">
    <source>
        <dbReference type="ARBA" id="ARBA00010551"/>
    </source>
</evidence>
<dbReference type="GO" id="GO:0006782">
    <property type="term" value="P:protoporphyrinogen IX biosynthetic process"/>
    <property type="evidence" value="ECO:0007669"/>
    <property type="project" value="UniProtKB-UniRule"/>
</dbReference>
<comment type="subcellular location">
    <subcellularLocation>
        <location evidence="2">Mitochondrion</location>
    </subcellularLocation>
    <subcellularLocation>
        <location evidence="13">Plastid</location>
        <location evidence="13">Chloroplast</location>
    </subcellularLocation>
</comment>
<dbReference type="Proteomes" id="UP001443914">
    <property type="component" value="Unassembled WGS sequence"/>
</dbReference>
<dbReference type="InterPro" id="IPR036188">
    <property type="entry name" value="FAD/NAD-bd_sf"/>
</dbReference>
<sequence>MPMVSVTVSHLSPTHLLCSSNYTIMGNASDKPHSAAKRVAVVGAGVSGLAAAYKLKSNGLNVTLLEADGKAGGKIRTVAKDGMIWDEGANTMTESESEVSYLIDDLGLRDKQQFTSQPLSQNKRYIARDGLPLLLPSDPIGLFTSKFLSTQSKLQILLEPFSWRKRHNTKVSNEQVDESVGDFFSRHFGEEFVDYLIDPFVAGTSGGDPQSLSMRHTFPELWDLENRYGSIVCGAVQSKLAPKKEQGGEKNSSGKKPRAHGSFSFKGGMQTLVDTICERLSKDELKLQCKVLSLSYDHEGQSNNWSLSCLSNKTVEDQRYDAVVVTAPLSNVKEMKVLNGGNPFSLDFIPEVNYLPVSIVVTAFKKANVKRPLEGFGVLIPSKEEENGLKTLGTLFSSMMFPDRAPSDHHLYTTFVGGSRNRQLAQASTEELKQIVSSELHQLLGTQGEPSFINHIYWSKAFPLYGRNYGSVKKAIQKMENDLPGFFYAGNHKDGLSVGKALASGYKAADLVMLYLDSKSQTNKSQIL</sequence>
<evidence type="ECO:0000259" key="15">
    <source>
        <dbReference type="Pfam" id="PF01593"/>
    </source>
</evidence>
<name>A0AAW1J595_SAPOF</name>
<keyword evidence="8 13" id="KW-0560">Oxidoreductase</keyword>
<dbReference type="GO" id="GO:0005739">
    <property type="term" value="C:mitochondrion"/>
    <property type="evidence" value="ECO:0007669"/>
    <property type="project" value="UniProtKB-SubCell"/>
</dbReference>
<comment type="pathway">
    <text evidence="3 13">Porphyrin-containing compound metabolism; protoporphyrin-IX biosynthesis; protoporphyrin-IX from protoporphyrinogen-IX: step 1/1.</text>
</comment>
<evidence type="ECO:0000256" key="9">
    <source>
        <dbReference type="ARBA" id="ARBA00023128"/>
    </source>
</evidence>
<evidence type="ECO:0000256" key="13">
    <source>
        <dbReference type="RuleBase" id="RU367069"/>
    </source>
</evidence>
<dbReference type="EC" id="1.3.3.4" evidence="5 13"/>
<evidence type="ECO:0000256" key="6">
    <source>
        <dbReference type="ARBA" id="ARBA00022630"/>
    </source>
</evidence>
<keyword evidence="9" id="KW-0496">Mitochondrion</keyword>
<evidence type="ECO:0000256" key="14">
    <source>
        <dbReference type="SAM" id="MobiDB-lite"/>
    </source>
</evidence>
<evidence type="ECO:0000256" key="11">
    <source>
        <dbReference type="ARBA" id="ARBA00023244"/>
    </source>
</evidence>
<evidence type="ECO:0000256" key="3">
    <source>
        <dbReference type="ARBA" id="ARBA00005073"/>
    </source>
</evidence>
<dbReference type="Gene3D" id="3.50.50.60">
    <property type="entry name" value="FAD/NAD(P)-binding domain"/>
    <property type="match status" value="1"/>
</dbReference>
<gene>
    <name evidence="16" type="ORF">RND81_08G092400</name>
</gene>
<evidence type="ECO:0000256" key="5">
    <source>
        <dbReference type="ARBA" id="ARBA00012867"/>
    </source>
</evidence>
<evidence type="ECO:0000256" key="7">
    <source>
        <dbReference type="ARBA" id="ARBA00022827"/>
    </source>
</evidence>
<evidence type="ECO:0000256" key="8">
    <source>
        <dbReference type="ARBA" id="ARBA00023002"/>
    </source>
</evidence>
<dbReference type="EMBL" id="JBDFQZ010000008">
    <property type="protein sequence ID" value="KAK9698264.1"/>
    <property type="molecule type" value="Genomic_DNA"/>
</dbReference>
<evidence type="ECO:0000313" key="16">
    <source>
        <dbReference type="EMBL" id="KAK9698264.1"/>
    </source>
</evidence>
<dbReference type="SUPFAM" id="SSF51905">
    <property type="entry name" value="FAD/NAD(P)-binding domain"/>
    <property type="match status" value="1"/>
</dbReference>
<dbReference type="InterPro" id="IPR004572">
    <property type="entry name" value="Protoporphyrinogen_oxidase"/>
</dbReference>
<reference evidence="16" key="1">
    <citation type="submission" date="2024-03" db="EMBL/GenBank/DDBJ databases">
        <title>WGS assembly of Saponaria officinalis var. Norfolk2.</title>
        <authorList>
            <person name="Jenkins J."/>
            <person name="Shu S."/>
            <person name="Grimwood J."/>
            <person name="Barry K."/>
            <person name="Goodstein D."/>
            <person name="Schmutz J."/>
            <person name="Leebens-Mack J."/>
            <person name="Osbourn A."/>
        </authorList>
    </citation>
    <scope>NUCLEOTIDE SEQUENCE [LARGE SCALE GENOMIC DNA]</scope>
    <source>
        <strain evidence="16">JIC</strain>
    </source>
</reference>
<evidence type="ECO:0000256" key="1">
    <source>
        <dbReference type="ARBA" id="ARBA00002600"/>
    </source>
</evidence>
<comment type="caution">
    <text evidence="16">The sequence shown here is derived from an EMBL/GenBank/DDBJ whole genome shotgun (WGS) entry which is preliminary data.</text>
</comment>
<dbReference type="Gene3D" id="1.10.3110.10">
    <property type="entry name" value="protoporphyrinogen ix oxidase, domain 3"/>
    <property type="match status" value="1"/>
</dbReference>
<dbReference type="InterPro" id="IPR002937">
    <property type="entry name" value="Amino_oxidase"/>
</dbReference>
<keyword evidence="11 13" id="KW-0627">Porphyrin biosynthesis</keyword>
<dbReference type="Pfam" id="PF01593">
    <property type="entry name" value="Amino_oxidase"/>
    <property type="match status" value="1"/>
</dbReference>
<evidence type="ECO:0000256" key="2">
    <source>
        <dbReference type="ARBA" id="ARBA00004173"/>
    </source>
</evidence>
<accession>A0AAW1J595</accession>
<evidence type="ECO:0000256" key="12">
    <source>
        <dbReference type="ARBA" id="ARBA00047554"/>
    </source>
</evidence>
<dbReference type="GO" id="GO:0004729">
    <property type="term" value="F:oxygen-dependent protoporphyrinogen oxidase activity"/>
    <property type="evidence" value="ECO:0007669"/>
    <property type="project" value="UniProtKB-UniRule"/>
</dbReference>
<comment type="cofactor">
    <cofactor evidence="13">
        <name>FAD</name>
        <dbReference type="ChEBI" id="CHEBI:57692"/>
    </cofactor>
    <text evidence="13">Binds 1 FAD per subunit.</text>
</comment>
<evidence type="ECO:0000256" key="10">
    <source>
        <dbReference type="ARBA" id="ARBA00023133"/>
    </source>
</evidence>
<feature type="region of interest" description="Disordered" evidence="14">
    <location>
        <begin position="242"/>
        <end position="261"/>
    </location>
</feature>
<dbReference type="PANTHER" id="PTHR42923:SF44">
    <property type="entry name" value="PROTOPORPHYRINOGEN OXIDASE 2, CHLOROPLASTIC_MITOCHONDRIAL"/>
    <property type="match status" value="1"/>
</dbReference>
<dbReference type="FunFam" id="1.10.3110.10:FF:000003">
    <property type="entry name" value="Protoporphyrinogen oxidase"/>
    <property type="match status" value="1"/>
</dbReference>
<comment type="function">
    <text evidence="1 13">Catalyzes the 6-electron oxidation of protoporphyrinogen-IX to form protoporphyrin-IX.</text>
</comment>
<feature type="domain" description="Amine oxidase" evidence="15">
    <location>
        <begin position="46"/>
        <end position="512"/>
    </location>
</feature>
<keyword evidence="17" id="KW-1185">Reference proteome</keyword>
<dbReference type="SUPFAM" id="SSF54373">
    <property type="entry name" value="FAD-linked reductases, C-terminal domain"/>
    <property type="match status" value="1"/>
</dbReference>
<comment type="catalytic activity">
    <reaction evidence="12 13">
        <text>protoporphyrinogen IX + 3 O2 = protoporphyrin IX + 3 H2O2</text>
        <dbReference type="Rhea" id="RHEA:25576"/>
        <dbReference type="ChEBI" id="CHEBI:15379"/>
        <dbReference type="ChEBI" id="CHEBI:16240"/>
        <dbReference type="ChEBI" id="CHEBI:57306"/>
        <dbReference type="ChEBI" id="CHEBI:57307"/>
        <dbReference type="EC" id="1.3.3.4"/>
    </reaction>
</comment>
<evidence type="ECO:0000313" key="17">
    <source>
        <dbReference type="Proteomes" id="UP001443914"/>
    </source>
</evidence>
<dbReference type="AlphaFoldDB" id="A0AAW1J595"/>
<keyword evidence="7 13" id="KW-0274">FAD</keyword>
<dbReference type="Gene3D" id="3.90.660.20">
    <property type="entry name" value="Protoporphyrinogen oxidase, mitochondrial, domain 2"/>
    <property type="match status" value="1"/>
</dbReference>
<protein>
    <recommendedName>
        <fullName evidence="5 13">Protoporphyrinogen oxidase</fullName>
        <ecNumber evidence="5 13">1.3.3.4</ecNumber>
    </recommendedName>
</protein>
<proteinExistence type="inferred from homology"/>
<organism evidence="16 17">
    <name type="scientific">Saponaria officinalis</name>
    <name type="common">Common soapwort</name>
    <name type="synonym">Lychnis saponaria</name>
    <dbReference type="NCBI Taxonomy" id="3572"/>
    <lineage>
        <taxon>Eukaryota</taxon>
        <taxon>Viridiplantae</taxon>
        <taxon>Streptophyta</taxon>
        <taxon>Embryophyta</taxon>
        <taxon>Tracheophyta</taxon>
        <taxon>Spermatophyta</taxon>
        <taxon>Magnoliopsida</taxon>
        <taxon>eudicotyledons</taxon>
        <taxon>Gunneridae</taxon>
        <taxon>Pentapetalae</taxon>
        <taxon>Caryophyllales</taxon>
        <taxon>Caryophyllaceae</taxon>
        <taxon>Caryophylleae</taxon>
        <taxon>Saponaria</taxon>
    </lineage>
</organism>
<comment type="similarity">
    <text evidence="4 13">Belongs to the protoporphyrinogen/coproporphyrinogen oxidase family. Protoporphyrinogen oxidase subfamily.</text>
</comment>
<dbReference type="InterPro" id="IPR050464">
    <property type="entry name" value="Zeta_carotene_desat/Oxidored"/>
</dbReference>
<keyword evidence="6 13" id="KW-0285">Flavoprotein</keyword>
<keyword evidence="10 13" id="KW-0350">Heme biosynthesis</keyword>
<dbReference type="PANTHER" id="PTHR42923">
    <property type="entry name" value="PROTOPORPHYRINOGEN OXIDASE"/>
    <property type="match status" value="1"/>
</dbReference>
<dbReference type="NCBIfam" id="TIGR00562">
    <property type="entry name" value="proto_IX_ox"/>
    <property type="match status" value="1"/>
</dbReference>
<dbReference type="GO" id="GO:0009534">
    <property type="term" value="C:chloroplast thylakoid"/>
    <property type="evidence" value="ECO:0007669"/>
    <property type="project" value="TreeGrafter"/>
</dbReference>